<gene>
    <name evidence="2" type="ORF">MHBO_003741</name>
</gene>
<feature type="non-terminal residue" evidence="2">
    <location>
        <position position="309"/>
    </location>
</feature>
<dbReference type="EMBL" id="JBDODL010002437">
    <property type="protein sequence ID" value="MES1922232.1"/>
    <property type="molecule type" value="Genomic_DNA"/>
</dbReference>
<protein>
    <submittedName>
        <fullName evidence="2">Uncharacterized protein</fullName>
    </submittedName>
</protein>
<comment type="caution">
    <text evidence="2">The sequence shown here is derived from an EMBL/GenBank/DDBJ whole genome shotgun (WGS) entry which is preliminary data.</text>
</comment>
<reference evidence="2 3" key="1">
    <citation type="journal article" date="2024" name="BMC Biol.">
        <title>Comparative genomics of Ascetosporea gives new insight into the evolutionary basis for animal parasitism in Rhizaria.</title>
        <authorList>
            <person name="Hiltunen Thoren M."/>
            <person name="Onut-Brannstrom I."/>
            <person name="Alfjorden A."/>
            <person name="Peckova H."/>
            <person name="Swords F."/>
            <person name="Hooper C."/>
            <person name="Holzer A.S."/>
            <person name="Bass D."/>
            <person name="Burki F."/>
        </authorList>
    </citation>
    <scope>NUCLEOTIDE SEQUENCE [LARGE SCALE GENOMIC DNA]</scope>
    <source>
        <strain evidence="2">20-A016</strain>
    </source>
</reference>
<keyword evidence="3" id="KW-1185">Reference proteome</keyword>
<sequence length="309" mass="36556">NHLSDCTENYQTEMPLPISQTTCGFPKNILKDLELIENFVFFENDKLFLDKIGFCKNKNCFEHKGWQFLFVKEFDFCLAKLTRKMRKIKNYLKLKIRVKRDLKIINLDSMISKNSKIAKFDKIGEKKKSILIKIENSLKSSQLFNHLLNQLNLIKTNEKSKKEQNNKKRIFNSENLTKFPKLTKISNFLPRYEPNAFLRNSVCLPPPVFREKDKKLKTTERSKINIQQTNNSYKKRKKSNLTKFYQQKNVFSSIMIKPPKIFSQKNKKQPKIVHKKSQNCQQTLPKINQKTNPPKKQNLNEQNFAKSNS</sequence>
<feature type="compositionally biased region" description="Polar residues" evidence="1">
    <location>
        <begin position="278"/>
        <end position="309"/>
    </location>
</feature>
<feature type="region of interest" description="Disordered" evidence="1">
    <location>
        <begin position="263"/>
        <end position="309"/>
    </location>
</feature>
<evidence type="ECO:0000313" key="2">
    <source>
        <dbReference type="EMBL" id="MES1922232.1"/>
    </source>
</evidence>
<feature type="compositionally biased region" description="Basic residues" evidence="1">
    <location>
        <begin position="265"/>
        <end position="277"/>
    </location>
</feature>
<proteinExistence type="predicted"/>
<evidence type="ECO:0000313" key="3">
    <source>
        <dbReference type="Proteomes" id="UP001439008"/>
    </source>
</evidence>
<feature type="non-terminal residue" evidence="2">
    <location>
        <position position="1"/>
    </location>
</feature>
<organism evidence="2 3">
    <name type="scientific">Bonamia ostreae</name>
    <dbReference type="NCBI Taxonomy" id="126728"/>
    <lineage>
        <taxon>Eukaryota</taxon>
        <taxon>Sar</taxon>
        <taxon>Rhizaria</taxon>
        <taxon>Endomyxa</taxon>
        <taxon>Ascetosporea</taxon>
        <taxon>Haplosporida</taxon>
        <taxon>Bonamia</taxon>
    </lineage>
</organism>
<accession>A0ABV2ARC7</accession>
<dbReference type="Proteomes" id="UP001439008">
    <property type="component" value="Unassembled WGS sequence"/>
</dbReference>
<evidence type="ECO:0000256" key="1">
    <source>
        <dbReference type="SAM" id="MobiDB-lite"/>
    </source>
</evidence>
<name>A0ABV2ARC7_9EUKA</name>